<feature type="region of interest" description="Disordered" evidence="1">
    <location>
        <begin position="260"/>
        <end position="293"/>
    </location>
</feature>
<proteinExistence type="predicted"/>
<dbReference type="OMA" id="NDSMGFP"/>
<keyword evidence="3" id="KW-1185">Reference proteome</keyword>
<dbReference type="PANTHER" id="PTHR34488">
    <property type="entry name" value="SI:CH211-245H14.1-RELATED"/>
    <property type="match status" value="1"/>
</dbReference>
<dbReference type="Proteomes" id="UP001108240">
    <property type="component" value="Unplaced"/>
</dbReference>
<dbReference type="PANTHER" id="PTHR34488:SF1">
    <property type="entry name" value="SI:CH211-245H14.1-RELATED"/>
    <property type="match status" value="1"/>
</dbReference>
<dbReference type="AlphaFoldDB" id="A0A9J8DBL6"/>
<accession>A0A9J8DBL6</accession>
<protein>
    <submittedName>
        <fullName evidence="2">Uncharacterized protein</fullName>
    </submittedName>
</protein>
<evidence type="ECO:0000256" key="1">
    <source>
        <dbReference type="SAM" id="MobiDB-lite"/>
    </source>
</evidence>
<organism evidence="2 3">
    <name type="scientific">Cyprinus carpio carpio</name>
    <dbReference type="NCBI Taxonomy" id="630221"/>
    <lineage>
        <taxon>Eukaryota</taxon>
        <taxon>Metazoa</taxon>
        <taxon>Chordata</taxon>
        <taxon>Craniata</taxon>
        <taxon>Vertebrata</taxon>
        <taxon>Euteleostomi</taxon>
        <taxon>Actinopterygii</taxon>
        <taxon>Neopterygii</taxon>
        <taxon>Teleostei</taxon>
        <taxon>Ostariophysi</taxon>
        <taxon>Cypriniformes</taxon>
        <taxon>Cyprinidae</taxon>
        <taxon>Cyprininae</taxon>
        <taxon>Cyprinus</taxon>
    </lineage>
</organism>
<sequence length="435" mass="49278">MNDSMGFPENVMETSTCKLEEQKTHLGDQQPGFSSVFNKLENTDAPKEDLQGVNATVPQTDINVEENQEEAEEKNTQQVHKGRHMNDSMGFPENVMETSTCKLEEQKTHLGDQQPGFSSDVKMCIFRTGKTYGYDKNFTDMLQRRIGNLTEVSRVDESDIILVFCPVVSRAGTDIDTALERFSGKTDSKLAVLVVLHHTFDPEKTIPDSSRSVKRTDILTVDCLFYEDRGLLKCQKNSNAVDKTVNWLIQQGRQTGVKIRPRQNFTNPGQNRDQEHEALAKGNKRQKMGNNEPSTKKVKVFSILDEKMKSCQKKFFDILRNRIENLEEAHTGGESDIILVFCPIVSRAGTDIEAALKNCVYSTDSKLTVLVVLHHTFDPEKIVPDSSRSVKRTDILTVDCLFYEDTGLLECQKNLDSTEKTVNWLIQQVCNKMLH</sequence>
<feature type="region of interest" description="Disordered" evidence="1">
    <location>
        <begin position="66"/>
        <end position="92"/>
    </location>
</feature>
<evidence type="ECO:0000313" key="2">
    <source>
        <dbReference type="Ensembl" id="ENSCCRP00000175666.1"/>
    </source>
</evidence>
<evidence type="ECO:0000313" key="3">
    <source>
        <dbReference type="Proteomes" id="UP001108240"/>
    </source>
</evidence>
<reference evidence="2" key="2">
    <citation type="submission" date="2025-09" db="UniProtKB">
        <authorList>
            <consortium name="Ensembl"/>
        </authorList>
    </citation>
    <scope>IDENTIFICATION</scope>
</reference>
<dbReference type="GeneTree" id="ENSGT00940000164220"/>
<reference evidence="2" key="1">
    <citation type="submission" date="2025-08" db="UniProtKB">
        <authorList>
            <consortium name="Ensembl"/>
        </authorList>
    </citation>
    <scope>IDENTIFICATION</scope>
</reference>
<name>A0A9J8DBL6_CYPCA</name>
<dbReference type="Ensembl" id="ENSCCRT00000172926.1">
    <property type="protein sequence ID" value="ENSCCRP00000175666.1"/>
    <property type="gene ID" value="ENSCCRG00000056125.1"/>
</dbReference>